<proteinExistence type="predicted"/>
<dbReference type="EMBL" id="CAIF01000005">
    <property type="protein sequence ID" value="CCH40750.1"/>
    <property type="molecule type" value="Genomic_DNA"/>
</dbReference>
<dbReference type="AlphaFoldDB" id="K0K7F5"/>
<evidence type="ECO:0000313" key="1">
    <source>
        <dbReference type="EMBL" id="CCH40750.1"/>
    </source>
</evidence>
<reference evidence="1 2" key="1">
    <citation type="journal article" date="2012" name="Eukaryot. Cell">
        <title>Draft genome sequence of Wickerhamomyces ciferrii NRRL Y-1031 F-60-10.</title>
        <authorList>
            <person name="Schneider J."/>
            <person name="Andrea H."/>
            <person name="Blom J."/>
            <person name="Jaenicke S."/>
            <person name="Ruckert C."/>
            <person name="Schorsch C."/>
            <person name="Szczepanowski R."/>
            <person name="Farwick M."/>
            <person name="Goesmann A."/>
            <person name="Puhler A."/>
            <person name="Schaffer S."/>
            <person name="Tauch A."/>
            <person name="Kohler T."/>
            <person name="Brinkrolf K."/>
        </authorList>
    </citation>
    <scope>NUCLEOTIDE SEQUENCE [LARGE SCALE GENOMIC DNA]</scope>
    <source>
        <strain evidence="2">ATCC 14091 / BCRC 22168 / CBS 111 / JCM 3599 / NBRC 0793 / NRRL Y-1031 F-60-10</strain>
    </source>
</reference>
<evidence type="ECO:0000313" key="2">
    <source>
        <dbReference type="Proteomes" id="UP000009328"/>
    </source>
</evidence>
<organism evidence="1 2">
    <name type="scientific">Wickerhamomyces ciferrii (strain ATCC 14091 / BCRC 22168 / CBS 111 / JCM 3599 / NBRC 0793 / NRRL Y-1031 F-60-10)</name>
    <name type="common">Yeast</name>
    <name type="synonym">Pichia ciferrii</name>
    <dbReference type="NCBI Taxonomy" id="1206466"/>
    <lineage>
        <taxon>Eukaryota</taxon>
        <taxon>Fungi</taxon>
        <taxon>Dikarya</taxon>
        <taxon>Ascomycota</taxon>
        <taxon>Saccharomycotina</taxon>
        <taxon>Saccharomycetes</taxon>
        <taxon>Phaffomycetales</taxon>
        <taxon>Wickerhamomycetaceae</taxon>
        <taxon>Wickerhamomyces</taxon>
    </lineage>
</organism>
<protein>
    <submittedName>
        <fullName evidence="1">Uncharacterized protein</fullName>
    </submittedName>
</protein>
<comment type="caution">
    <text evidence="1">The sequence shown here is derived from an EMBL/GenBank/DDBJ whole genome shotgun (WGS) entry which is preliminary data.</text>
</comment>
<sequence>MPGFSSLFTDSNDEFEGLDVHFRGSRDHNQISKGFFPEYRTKWVLKSNISTHHFKLYSSDSNTNDYKIPSVIYAGTSACRHGLSSKNGKTNGTANSQERIPMGSIVGEISIIDELKLDRKNVIGTFKVESKVVKMFEDVPDKEFSIEITIKTDHIFAQDIDARSTRMSKKALRMKHKLFQDLSMNYLLSTRRGQLSFAREEGIEPMIN</sequence>
<accession>K0K7F5</accession>
<gene>
    <name evidence="1" type="ORF">BN7_284</name>
</gene>
<keyword evidence="2" id="KW-1185">Reference proteome</keyword>
<name>K0K7F5_WICCF</name>
<dbReference type="InParanoid" id="K0K7F5"/>
<dbReference type="Proteomes" id="UP000009328">
    <property type="component" value="Unassembled WGS sequence"/>
</dbReference>
<dbReference type="HOGENOM" id="CLU_1321815_0_0_1"/>